<reference evidence="3 4" key="1">
    <citation type="journal article" date="2015" name="Microbiome">
        <title>Genomic resolution of linkages in carbon, nitrogen, and sulfur cycling among widespread estuary sediment bacteria.</title>
        <authorList>
            <person name="Baker B.J."/>
            <person name="Lazar C.S."/>
            <person name="Teske A.P."/>
            <person name="Dick G.J."/>
        </authorList>
    </citation>
    <scope>NUCLEOTIDE SEQUENCE [LARGE SCALE GENOMIC DNA]</scope>
    <source>
        <strain evidence="3">DG_54_3</strain>
    </source>
</reference>
<sequence>MFSHNFSRFLVILTLFLIGMASTTSVVHAQYFGQNKVQYDTFDFKILKTQHFDVYYYPEMEQAAKQAARMAERWYARFSRILNHKLKGRQPLILYASSSDFQQTTTISGIIGEGTGGVTESFKRRIILPVGGSLAATDHVIGHELVHAFQYDYTSQGSTSYTGASPGIERLPLWFIEGLAEYLSIGSIDPHTAMWMRDVTQRKKLPEVKKLENPYKYFPYRYGHSLWAYITGKWGDDSVPALLKQVSRTGELEPALKRVLNVDFKTLSKEWHESMNQMYDPIAKLTRLNEPGSRPLFKGTEESRYNLSPVLSPDGSKVVFLSSRDLFSIDMYLADARTGKIVRKLVKTAVDPHFESIQFIKSAGSWDPEGKRFVFGAITKGNPGLVVVNIENGEREKEIVFKHLGEILNPTWSPDGRFIAFSALDGGLTDIFVYDLGTEELKKLTDDVFSDLYPSWSPDGRTIAFVTDRFTSDLSILDIGDFQLALLDPKTKKIEQLPGFIGSKNINPQWTPDSKSLLFLSDHNGISDVYRLDLASKKIYQVTNLYTGVSGIMSDSPALSVAKETGQMAYSVFEEDYYGIYAIDSSEYISGMESKDVFGDVSPSLLPPRKKSEGEVLAFLNNPLYGLPEEAEFEVANYKPKLALDYVSPAQIAVGADRYGYYSGGGISLLFSDMLGYHNLFTMAQVSSRVEDSALLVGYQNTRRRVNWGASLQRIPYVYGYYSRKLGEHLGIEAILDEEEILRQINYQGSVFALYPFSQTRRFELSAGYRFIDYQWERRTRVYTRDWFFIDEFKQELEAPDSIHFGFASAALVYDSSFFGATAPILGQSYRIEATPYIGSINFYTVLADYRRYFMPTRPFTLAFRFLHYGRYGKNADDNRFYPLFLGYETLLRGYNYSSFSSDENDVYSQLFGSKMLLANVELRFPLFGVLGLGRGFYGILPMDFVVFYDAGIAWGLEEEGDKEMKPFFLGGDRKPLTSAGVGIRMNMFGYLILGFNMVKPFDRPNKDWVFQFTIMPGF</sequence>
<keyword evidence="2" id="KW-0732">Signal</keyword>
<feature type="signal peptide" evidence="2">
    <location>
        <begin position="1"/>
        <end position="29"/>
    </location>
</feature>
<dbReference type="InterPro" id="IPR011042">
    <property type="entry name" value="6-blade_b-propeller_TolB-like"/>
</dbReference>
<name>A0A0S7Y5T5_UNCSA</name>
<dbReference type="AlphaFoldDB" id="A0A0S7Y5T5"/>
<dbReference type="Gene3D" id="2.130.10.10">
    <property type="entry name" value="YVTN repeat-like/Quinoprotein amine dehydrogenase"/>
    <property type="match status" value="1"/>
</dbReference>
<comment type="caution">
    <text evidence="3">The sequence shown here is derived from an EMBL/GenBank/DDBJ whole genome shotgun (WGS) entry which is preliminary data.</text>
</comment>
<dbReference type="PANTHER" id="PTHR36842">
    <property type="entry name" value="PROTEIN TOLB HOMOLOG"/>
    <property type="match status" value="1"/>
</dbReference>
<dbReference type="Proteomes" id="UP000051861">
    <property type="component" value="Unassembled WGS sequence"/>
</dbReference>
<gene>
    <name evidence="3" type="ORF">AMJ44_01145</name>
</gene>
<dbReference type="EMBL" id="LIZX01000009">
    <property type="protein sequence ID" value="KPJ70064.1"/>
    <property type="molecule type" value="Genomic_DNA"/>
</dbReference>
<dbReference type="InterPro" id="IPR011659">
    <property type="entry name" value="WD40"/>
</dbReference>
<organism evidence="3 4">
    <name type="scientific">candidate division WOR-1 bacterium DG_54_3</name>
    <dbReference type="NCBI Taxonomy" id="1703775"/>
    <lineage>
        <taxon>Bacteria</taxon>
        <taxon>Bacillati</taxon>
        <taxon>Saganbacteria</taxon>
    </lineage>
</organism>
<dbReference type="SUPFAM" id="SSF69304">
    <property type="entry name" value="Tricorn protease N-terminal domain"/>
    <property type="match status" value="1"/>
</dbReference>
<feature type="chain" id="PRO_5006640412" description="Bacterial surface antigen (D15) domain-containing protein" evidence="2">
    <location>
        <begin position="30"/>
        <end position="1019"/>
    </location>
</feature>
<evidence type="ECO:0000256" key="2">
    <source>
        <dbReference type="SAM" id="SignalP"/>
    </source>
</evidence>
<evidence type="ECO:0008006" key="5">
    <source>
        <dbReference type="Google" id="ProtNLM"/>
    </source>
</evidence>
<protein>
    <recommendedName>
        <fullName evidence="5">Bacterial surface antigen (D15) domain-containing protein</fullName>
    </recommendedName>
</protein>
<dbReference type="Pfam" id="PF07676">
    <property type="entry name" value="PD40"/>
    <property type="match status" value="4"/>
</dbReference>
<accession>A0A0S7Y5T5</accession>
<dbReference type="PATRIC" id="fig|1703775.3.peg.314"/>
<comment type="similarity">
    <text evidence="1">Belongs to the TolB family.</text>
</comment>
<evidence type="ECO:0000256" key="1">
    <source>
        <dbReference type="ARBA" id="ARBA00009820"/>
    </source>
</evidence>
<dbReference type="Gene3D" id="2.120.10.30">
    <property type="entry name" value="TolB, C-terminal domain"/>
    <property type="match status" value="1"/>
</dbReference>
<evidence type="ECO:0000313" key="3">
    <source>
        <dbReference type="EMBL" id="KPJ70064.1"/>
    </source>
</evidence>
<dbReference type="PANTHER" id="PTHR36842:SF1">
    <property type="entry name" value="PROTEIN TOLB"/>
    <property type="match status" value="1"/>
</dbReference>
<evidence type="ECO:0000313" key="4">
    <source>
        <dbReference type="Proteomes" id="UP000051861"/>
    </source>
</evidence>
<dbReference type="Gene3D" id="2.40.160.50">
    <property type="entry name" value="membrane protein fhac: a member of the omp85/tpsb transporter family"/>
    <property type="match status" value="1"/>
</dbReference>
<proteinExistence type="inferred from homology"/>
<dbReference type="InterPro" id="IPR015943">
    <property type="entry name" value="WD40/YVTN_repeat-like_dom_sf"/>
</dbReference>